<dbReference type="EMBL" id="CP001344">
    <property type="protein sequence ID" value="ACL44506.1"/>
    <property type="molecule type" value="Genomic_DNA"/>
</dbReference>
<feature type="signal peptide" evidence="4">
    <location>
        <begin position="1"/>
        <end position="33"/>
    </location>
</feature>
<evidence type="ECO:0000256" key="2">
    <source>
        <dbReference type="ARBA" id="ARBA00022963"/>
    </source>
</evidence>
<feature type="domain" description="DUF1400" evidence="6">
    <location>
        <begin position="33"/>
        <end position="161"/>
    </location>
</feature>
<reference evidence="7" key="1">
    <citation type="submission" date="2009-01" db="EMBL/GenBank/DDBJ databases">
        <title>Complete sequence of chromosome Cyanothece sp. PCC 7425.</title>
        <authorList>
            <consortium name="US DOE Joint Genome Institute"/>
            <person name="Lucas S."/>
            <person name="Copeland A."/>
            <person name="Lapidus A."/>
            <person name="Glavina del Rio T."/>
            <person name="Dalin E."/>
            <person name="Tice H."/>
            <person name="Bruce D."/>
            <person name="Goodwin L."/>
            <person name="Pitluck S."/>
            <person name="Sims D."/>
            <person name="Meineke L."/>
            <person name="Brettin T."/>
            <person name="Detter J.C."/>
            <person name="Han C."/>
            <person name="Larimer F."/>
            <person name="Land M."/>
            <person name="Hauser L."/>
            <person name="Kyrpides N."/>
            <person name="Ovchinnikova G."/>
            <person name="Liberton M."/>
            <person name="Stoeckel J."/>
            <person name="Banerjee A."/>
            <person name="Singh A."/>
            <person name="Page L."/>
            <person name="Sato H."/>
            <person name="Zhao L."/>
            <person name="Sherman L."/>
            <person name="Pakrasi H."/>
            <person name="Richardson P."/>
        </authorList>
    </citation>
    <scope>NUCLEOTIDE SEQUENCE</scope>
    <source>
        <strain evidence="7">PCC 7425</strain>
    </source>
</reference>
<keyword evidence="3" id="KW-0443">Lipid metabolism</keyword>
<dbReference type="Pfam" id="PF07176">
    <property type="entry name" value="DUF1400"/>
    <property type="match status" value="1"/>
</dbReference>
<evidence type="ECO:0008006" key="8">
    <source>
        <dbReference type="Google" id="ProtNLM"/>
    </source>
</evidence>
<dbReference type="GO" id="GO:0003847">
    <property type="term" value="F:1-alkyl-2-acetylglycerophosphocholine esterase activity"/>
    <property type="evidence" value="ECO:0007669"/>
    <property type="project" value="TreeGrafter"/>
</dbReference>
<dbReference type="SUPFAM" id="SSF53474">
    <property type="entry name" value="alpha/beta-Hydrolases"/>
    <property type="match status" value="1"/>
</dbReference>
<dbReference type="AlphaFoldDB" id="B8HV54"/>
<evidence type="ECO:0000256" key="1">
    <source>
        <dbReference type="ARBA" id="ARBA00022801"/>
    </source>
</evidence>
<keyword evidence="4" id="KW-0732">Signal</keyword>
<gene>
    <name evidence="7" type="ordered locus">Cyan7425_2145</name>
</gene>
<dbReference type="Gene3D" id="3.40.50.1820">
    <property type="entry name" value="alpha/beta hydrolase"/>
    <property type="match status" value="1"/>
</dbReference>
<evidence type="ECO:0000259" key="6">
    <source>
        <dbReference type="Pfam" id="PF07176"/>
    </source>
</evidence>
<dbReference type="InterPro" id="IPR010802">
    <property type="entry name" value="DUF1400"/>
</dbReference>
<evidence type="ECO:0000256" key="4">
    <source>
        <dbReference type="SAM" id="SignalP"/>
    </source>
</evidence>
<dbReference type="KEGG" id="cyn:Cyan7425_2145"/>
<dbReference type="OrthoDB" id="422423at2"/>
<dbReference type="PANTHER" id="PTHR10272:SF13">
    <property type="entry name" value="POLY(ETHYLENE TEREPHTHALATE) HYDROLASE"/>
    <property type="match status" value="1"/>
</dbReference>
<dbReference type="eggNOG" id="COG4188">
    <property type="taxonomic scope" value="Bacteria"/>
</dbReference>
<accession>B8HV54</accession>
<dbReference type="GO" id="GO:0016042">
    <property type="term" value="P:lipid catabolic process"/>
    <property type="evidence" value="ECO:0007669"/>
    <property type="project" value="UniProtKB-KW"/>
</dbReference>
<protein>
    <recommendedName>
        <fullName evidence="8">DUF1400 domain-containing protein</fullName>
    </recommendedName>
</protein>
<dbReference type="InterPro" id="IPR002925">
    <property type="entry name" value="Dienelactn_hydro"/>
</dbReference>
<keyword evidence="1" id="KW-0378">Hydrolase</keyword>
<name>B8HV54_CYAP4</name>
<dbReference type="Pfam" id="PF01738">
    <property type="entry name" value="DLH"/>
    <property type="match status" value="1"/>
</dbReference>
<dbReference type="STRING" id="395961.Cyan7425_2145"/>
<proteinExistence type="predicted"/>
<dbReference type="ESTHER" id="cyap4-b8hv54">
    <property type="family name" value="Duf_1400"/>
</dbReference>
<organism evidence="7">
    <name type="scientific">Cyanothece sp. (strain PCC 7425 / ATCC 29141)</name>
    <dbReference type="NCBI Taxonomy" id="395961"/>
    <lineage>
        <taxon>Bacteria</taxon>
        <taxon>Bacillati</taxon>
        <taxon>Cyanobacteriota</taxon>
        <taxon>Cyanophyceae</taxon>
        <taxon>Gomontiellales</taxon>
        <taxon>Cyanothecaceae</taxon>
        <taxon>Cyanothece</taxon>
    </lineage>
</organism>
<dbReference type="PANTHER" id="PTHR10272">
    <property type="entry name" value="PLATELET-ACTIVATING FACTOR ACETYLHYDROLASE"/>
    <property type="match status" value="1"/>
</dbReference>
<evidence type="ECO:0000313" key="7">
    <source>
        <dbReference type="EMBL" id="ACL44506.1"/>
    </source>
</evidence>
<keyword evidence="2" id="KW-0442">Lipid degradation</keyword>
<feature type="chain" id="PRO_5002871075" description="DUF1400 domain-containing protein" evidence="4">
    <location>
        <begin position="34"/>
        <end position="570"/>
    </location>
</feature>
<sequence length="570" mass="61561">MAWHSRNINPRFPWNCLSGLGLFLGLWAPPTLAADQVALQFTNLNTTINIPVSALDTFAQTGQLSSDLAAYAQLAPPGAVTNLRSLLQEQFQLTPTLINQFATSVTGRVVFQSLGEFFQTESNQNGQTALAIAFAKAAANPKGFTVLDVIKQFPGSTINMDGQMSFRAAKALGQQLQDRALIFAELQKLAQSAPANSVPAQADLTQPGTTKWTMQTLNLDARSLAVNQPVPVDYYLPQGLTTPAPVIVIAYGFASNRGTFAYLAQHLASYGFAVVVPSFPFTDTQFISGYLSDTVKVPSQVNIATSMLGRPRGITLLLNDLEQKVKSSPEFKMVNPQQVGILGQSLGGYTVLASAGAALDFAGINQQCTQSNFEKLILSFNLSLLFECQLANAPKTINGIDVTNPNLGDPRVKAVIAINPLTSIVFGQQGMSQIKVPTILISGSDDIFAPPLQEQIYPFTWLTTPNKYLFFLKRGTHFSFLGDDSSKGGLPVPAEMIGPDPTLARPSLKAISTAFFRGYIANQPQYLTYLNQSYVQSVVPQPFGVNFIKSLTMEQLQQAITSSATSVPKK</sequence>
<evidence type="ECO:0000259" key="5">
    <source>
        <dbReference type="Pfam" id="PF01738"/>
    </source>
</evidence>
<dbReference type="HOGENOM" id="CLU_029435_0_0_3"/>
<evidence type="ECO:0000256" key="3">
    <source>
        <dbReference type="ARBA" id="ARBA00023098"/>
    </source>
</evidence>
<dbReference type="InterPro" id="IPR029058">
    <property type="entry name" value="AB_hydrolase_fold"/>
</dbReference>
<feature type="domain" description="Dienelactone hydrolase" evidence="5">
    <location>
        <begin position="240"/>
        <end position="357"/>
    </location>
</feature>